<evidence type="ECO:0000313" key="1">
    <source>
        <dbReference type="EMBL" id="KAF2427395.1"/>
    </source>
</evidence>
<evidence type="ECO:0000313" key="2">
    <source>
        <dbReference type="Proteomes" id="UP000800235"/>
    </source>
</evidence>
<name>A0A9P4NM39_9PEZI</name>
<dbReference type="EMBL" id="MU007060">
    <property type="protein sequence ID" value="KAF2427395.1"/>
    <property type="molecule type" value="Genomic_DNA"/>
</dbReference>
<keyword evidence="2" id="KW-1185">Reference proteome</keyword>
<sequence>MRCASMISKDRYAAFLAIKPRILASATASDDGSGPEEDTYFSTLPLHGRISTIETWIEVLEESPIQRECGEVYGVRQLEELAIDKFQELGKELGEEEAFSPRQFFNLTGEVYVSPSCTLKYFCEQMVLPAHNRGCQSALTETDITTLRLWDRFERIGKEDPDIAEETFSDLLRFPDMTQTWMGLKDTMKAGLSFQFALHCHAVQYQTISDHFEAGHQTKEVDICNDYIDHRKKKEFFHYLSTESDLLRSVVNTIGEPLTSHLGFMDTLDKYWKGLGEEEIRDKVWHNIEEAVRGVVDDCGIEYQREMWELCEGELDGYQKAEFADRYEYHRGSFLGLDWGSGE</sequence>
<comment type="caution">
    <text evidence="1">The sequence shown here is derived from an EMBL/GenBank/DDBJ whole genome shotgun (WGS) entry which is preliminary data.</text>
</comment>
<proteinExistence type="predicted"/>
<protein>
    <submittedName>
        <fullName evidence="1">Uncharacterized protein</fullName>
    </submittedName>
</protein>
<accession>A0A9P4NM39</accession>
<organism evidence="1 2">
    <name type="scientific">Tothia fuscella</name>
    <dbReference type="NCBI Taxonomy" id="1048955"/>
    <lineage>
        <taxon>Eukaryota</taxon>
        <taxon>Fungi</taxon>
        <taxon>Dikarya</taxon>
        <taxon>Ascomycota</taxon>
        <taxon>Pezizomycotina</taxon>
        <taxon>Dothideomycetes</taxon>
        <taxon>Pleosporomycetidae</taxon>
        <taxon>Venturiales</taxon>
        <taxon>Cylindrosympodiaceae</taxon>
        <taxon>Tothia</taxon>
    </lineage>
</organism>
<dbReference type="Proteomes" id="UP000800235">
    <property type="component" value="Unassembled WGS sequence"/>
</dbReference>
<reference evidence="1" key="1">
    <citation type="journal article" date="2020" name="Stud. Mycol.">
        <title>101 Dothideomycetes genomes: a test case for predicting lifestyles and emergence of pathogens.</title>
        <authorList>
            <person name="Haridas S."/>
            <person name="Albert R."/>
            <person name="Binder M."/>
            <person name="Bloem J."/>
            <person name="Labutti K."/>
            <person name="Salamov A."/>
            <person name="Andreopoulos B."/>
            <person name="Baker S."/>
            <person name="Barry K."/>
            <person name="Bills G."/>
            <person name="Bluhm B."/>
            <person name="Cannon C."/>
            <person name="Castanera R."/>
            <person name="Culley D."/>
            <person name="Daum C."/>
            <person name="Ezra D."/>
            <person name="Gonzalez J."/>
            <person name="Henrissat B."/>
            <person name="Kuo A."/>
            <person name="Liang C."/>
            <person name="Lipzen A."/>
            <person name="Lutzoni F."/>
            <person name="Magnuson J."/>
            <person name="Mondo S."/>
            <person name="Nolan M."/>
            <person name="Ohm R."/>
            <person name="Pangilinan J."/>
            <person name="Park H.-J."/>
            <person name="Ramirez L."/>
            <person name="Alfaro M."/>
            <person name="Sun H."/>
            <person name="Tritt A."/>
            <person name="Yoshinaga Y."/>
            <person name="Zwiers L.-H."/>
            <person name="Turgeon B."/>
            <person name="Goodwin S."/>
            <person name="Spatafora J."/>
            <person name="Crous P."/>
            <person name="Grigoriev I."/>
        </authorList>
    </citation>
    <scope>NUCLEOTIDE SEQUENCE</scope>
    <source>
        <strain evidence="1">CBS 130266</strain>
    </source>
</reference>
<gene>
    <name evidence="1" type="ORF">EJ08DRAFT_662931</name>
</gene>
<dbReference type="AlphaFoldDB" id="A0A9P4NM39"/>